<dbReference type="Proteomes" id="UP000193648">
    <property type="component" value="Unassembled WGS sequence"/>
</dbReference>
<feature type="compositionally biased region" description="Low complexity" evidence="1">
    <location>
        <begin position="287"/>
        <end position="300"/>
    </location>
</feature>
<feature type="region of interest" description="Disordered" evidence="1">
    <location>
        <begin position="177"/>
        <end position="351"/>
    </location>
</feature>
<organism evidence="2 3">
    <name type="scientific">Lobosporangium transversale</name>
    <dbReference type="NCBI Taxonomy" id="64571"/>
    <lineage>
        <taxon>Eukaryota</taxon>
        <taxon>Fungi</taxon>
        <taxon>Fungi incertae sedis</taxon>
        <taxon>Mucoromycota</taxon>
        <taxon>Mortierellomycotina</taxon>
        <taxon>Mortierellomycetes</taxon>
        <taxon>Mortierellales</taxon>
        <taxon>Mortierellaceae</taxon>
        <taxon>Lobosporangium</taxon>
    </lineage>
</organism>
<feature type="compositionally biased region" description="Basic and acidic residues" evidence="1">
    <location>
        <begin position="49"/>
        <end position="58"/>
    </location>
</feature>
<keyword evidence="3" id="KW-1185">Reference proteome</keyword>
<protein>
    <submittedName>
        <fullName evidence="2">Uncharacterized protein</fullName>
    </submittedName>
</protein>
<feature type="compositionally biased region" description="Polar residues" evidence="1">
    <location>
        <begin position="39"/>
        <end position="48"/>
    </location>
</feature>
<evidence type="ECO:0000313" key="3">
    <source>
        <dbReference type="Proteomes" id="UP000193648"/>
    </source>
</evidence>
<dbReference type="OrthoDB" id="2448760at2759"/>
<feature type="compositionally biased region" description="Basic and acidic residues" evidence="1">
    <location>
        <begin position="202"/>
        <end position="211"/>
    </location>
</feature>
<feature type="compositionally biased region" description="Basic residues" evidence="1">
    <location>
        <begin position="320"/>
        <end position="343"/>
    </location>
</feature>
<feature type="compositionally biased region" description="Low complexity" evidence="1">
    <location>
        <begin position="17"/>
        <end position="33"/>
    </location>
</feature>
<feature type="compositionally biased region" description="Polar residues" evidence="1">
    <location>
        <begin position="100"/>
        <end position="109"/>
    </location>
</feature>
<evidence type="ECO:0000256" key="1">
    <source>
        <dbReference type="SAM" id="MobiDB-lite"/>
    </source>
</evidence>
<feature type="region of interest" description="Disordered" evidence="1">
    <location>
        <begin position="426"/>
        <end position="451"/>
    </location>
</feature>
<dbReference type="GeneID" id="33561891"/>
<reference evidence="2 3" key="1">
    <citation type="submission" date="2016-07" db="EMBL/GenBank/DDBJ databases">
        <title>Pervasive Adenine N6-methylation of Active Genes in Fungi.</title>
        <authorList>
            <consortium name="DOE Joint Genome Institute"/>
            <person name="Mondo S.J."/>
            <person name="Dannebaum R.O."/>
            <person name="Kuo R.C."/>
            <person name="Labutti K."/>
            <person name="Haridas S."/>
            <person name="Kuo A."/>
            <person name="Salamov A."/>
            <person name="Ahrendt S.R."/>
            <person name="Lipzen A."/>
            <person name="Sullivan W."/>
            <person name="Andreopoulos W.B."/>
            <person name="Clum A."/>
            <person name="Lindquist E."/>
            <person name="Daum C."/>
            <person name="Ramamoorthy G.K."/>
            <person name="Gryganskyi A."/>
            <person name="Culley D."/>
            <person name="Magnuson J.K."/>
            <person name="James T.Y."/>
            <person name="O'Malley M.A."/>
            <person name="Stajich J.E."/>
            <person name="Spatafora J.W."/>
            <person name="Visel A."/>
            <person name="Grigoriev I.V."/>
        </authorList>
    </citation>
    <scope>NUCLEOTIDE SEQUENCE [LARGE SCALE GENOMIC DNA]</scope>
    <source>
        <strain evidence="2 3">NRRL 3116</strain>
    </source>
</reference>
<feature type="compositionally biased region" description="Basic and acidic residues" evidence="1">
    <location>
        <begin position="254"/>
        <end position="286"/>
    </location>
</feature>
<feature type="compositionally biased region" description="Basic residues" evidence="1">
    <location>
        <begin position="148"/>
        <end position="162"/>
    </location>
</feature>
<dbReference type="RefSeq" id="XP_021875717.1">
    <property type="nucleotide sequence ID" value="XM_022020047.1"/>
</dbReference>
<feature type="region of interest" description="Disordered" evidence="1">
    <location>
        <begin position="1"/>
        <end position="65"/>
    </location>
</feature>
<gene>
    <name evidence="2" type="ORF">BCR41DRAFT_227795</name>
</gene>
<accession>A0A1Y2G7T8</accession>
<dbReference type="InParanoid" id="A0A1Y2G7T8"/>
<comment type="caution">
    <text evidence="2">The sequence shown here is derived from an EMBL/GenBank/DDBJ whole genome shotgun (WGS) entry which is preliminary data.</text>
</comment>
<feature type="compositionally biased region" description="Polar residues" evidence="1">
    <location>
        <begin position="436"/>
        <end position="448"/>
    </location>
</feature>
<feature type="region of interest" description="Disordered" evidence="1">
    <location>
        <begin position="98"/>
        <end position="162"/>
    </location>
</feature>
<feature type="compositionally biased region" description="Polar residues" evidence="1">
    <location>
        <begin position="240"/>
        <end position="250"/>
    </location>
</feature>
<dbReference type="EMBL" id="MCFF01000072">
    <property type="protein sequence ID" value="ORY98288.1"/>
    <property type="molecule type" value="Genomic_DNA"/>
</dbReference>
<evidence type="ECO:0000313" key="2">
    <source>
        <dbReference type="EMBL" id="ORY98288.1"/>
    </source>
</evidence>
<name>A0A1Y2G7T8_9FUNG</name>
<sequence>MSQESIYSQGRYRGGASSRSETNRSRSSTISTISKHENYNTSLISSPSQDHDSTHPKAELPSAESTSLLGSVWNLVRDAKELAAREVDKLLESFPYRSISKASTASQSGIHDKIKTRESSLAVKKPRVGSSSEPPKSLLGRGPPVKVRGQHSSHIKKNHALSRKLLSSDVKDHVNDVSPSVHLRTPLPMSKRVSGISSSIEPIKRMRHSSEFEFELESSPERSPPMQYRRTPSLKRDLSESSLSSIQAGQGTIHDSDWTSSEERRRQEHIDHSEYTAKKHDRDTESSPRPNSSPTPSITSMARSLSIVSHSHAHTDLPHRPHSRQRLHAPHRRRPHYVHHQRHNSNTSPVRNSLLGGPLEATSSHDDFIEPVPAPVAIYPSSPSISREGSAIEGKIDSMPMLSSTSTTVGSMNNPFVVTKGLSPLPPSLLADTTPERTSGSPKISSTPDNDKLQELQHELALIKEQVYGG</sequence>
<dbReference type="AlphaFoldDB" id="A0A1Y2G7T8"/>
<proteinExistence type="predicted"/>